<evidence type="ECO:0000256" key="1">
    <source>
        <dbReference type="SAM" id="MobiDB-lite"/>
    </source>
</evidence>
<name>A0ABT2HQR8_9MICC</name>
<accession>A0ABT2HQR8</accession>
<reference evidence="2 3" key="1">
    <citation type="submission" date="2022-04" db="EMBL/GenBank/DDBJ databases">
        <title>Human microbiome associated bacterial genomes.</title>
        <authorList>
            <person name="Sandstrom S."/>
            <person name="Salamzade R."/>
            <person name="Kalan L.R."/>
        </authorList>
    </citation>
    <scope>NUCLEOTIDE SEQUENCE [LARGE SCALE GENOMIC DNA]</scope>
    <source>
        <strain evidence="3">p3-SID767</strain>
    </source>
</reference>
<gene>
    <name evidence="2" type="ORF">M3B43_06710</name>
</gene>
<dbReference type="RefSeq" id="WP_260073046.1">
    <property type="nucleotide sequence ID" value="NZ_JALXMO010000014.1"/>
</dbReference>
<feature type="non-terminal residue" evidence="2">
    <location>
        <position position="95"/>
    </location>
</feature>
<protein>
    <submittedName>
        <fullName evidence="2">Uncharacterized protein</fullName>
    </submittedName>
</protein>
<keyword evidence="3" id="KW-1185">Reference proteome</keyword>
<feature type="region of interest" description="Disordered" evidence="1">
    <location>
        <begin position="22"/>
        <end position="48"/>
    </location>
</feature>
<evidence type="ECO:0000313" key="3">
    <source>
        <dbReference type="Proteomes" id="UP001205046"/>
    </source>
</evidence>
<proteinExistence type="predicted"/>
<sequence length="95" mass="10292">MRPKAASVALWERALRPAADRQSSVHEFSSSVGGVVGASEPTEGETSPIRHWIEEGSYDGFPKPVPFYTAWCSGPAGTLMLNAGHHWKDRDVAQA</sequence>
<organism evidence="2 3">
    <name type="scientific">Nesterenkonia massiliensis</name>
    <dbReference type="NCBI Taxonomy" id="1232429"/>
    <lineage>
        <taxon>Bacteria</taxon>
        <taxon>Bacillati</taxon>
        <taxon>Actinomycetota</taxon>
        <taxon>Actinomycetes</taxon>
        <taxon>Micrococcales</taxon>
        <taxon>Micrococcaceae</taxon>
        <taxon>Nesterenkonia</taxon>
    </lineage>
</organism>
<dbReference type="EMBL" id="JALXMO010000014">
    <property type="protein sequence ID" value="MCT1607023.1"/>
    <property type="molecule type" value="Genomic_DNA"/>
</dbReference>
<dbReference type="Proteomes" id="UP001205046">
    <property type="component" value="Unassembled WGS sequence"/>
</dbReference>
<evidence type="ECO:0000313" key="2">
    <source>
        <dbReference type="EMBL" id="MCT1607023.1"/>
    </source>
</evidence>
<comment type="caution">
    <text evidence="2">The sequence shown here is derived from an EMBL/GenBank/DDBJ whole genome shotgun (WGS) entry which is preliminary data.</text>
</comment>